<keyword evidence="2 5" id="KW-0479">Metal-binding</keyword>
<dbReference type="PANTHER" id="PTHR33542">
    <property type="entry name" value="SIROHYDROCHLORIN FERROCHELATASE, CHLOROPLASTIC"/>
    <property type="match status" value="1"/>
</dbReference>
<dbReference type="Proteomes" id="UP001432202">
    <property type="component" value="Chromosome"/>
</dbReference>
<dbReference type="GO" id="GO:0016852">
    <property type="term" value="F:sirohydrochlorin cobaltochelatase activity"/>
    <property type="evidence" value="ECO:0007669"/>
    <property type="project" value="UniProtKB-UniRule"/>
</dbReference>
<keyword evidence="1 5" id="KW-0169">Cobalamin biosynthesis</keyword>
<name>A0AAX4KZN2_9CREN</name>
<comment type="similarity">
    <text evidence="5">Belongs to the CbiX family. CbiXS subfamily.</text>
</comment>
<dbReference type="GeneID" id="89337701"/>
<dbReference type="GO" id="GO:0050897">
    <property type="term" value="F:cobalt ion binding"/>
    <property type="evidence" value="ECO:0007669"/>
    <property type="project" value="UniProtKB-UniRule"/>
</dbReference>
<evidence type="ECO:0000256" key="5">
    <source>
        <dbReference type="HAMAP-Rule" id="MF_00785"/>
    </source>
</evidence>
<evidence type="ECO:0000256" key="4">
    <source>
        <dbReference type="ARBA" id="ARBA00023285"/>
    </source>
</evidence>
<feature type="active site" description="Proton acceptor" evidence="5">
    <location>
        <position position="9"/>
    </location>
</feature>
<dbReference type="EC" id="4.99.1.3" evidence="5"/>
<dbReference type="EMBL" id="CP146016">
    <property type="protein sequence ID" value="WWQ60338.1"/>
    <property type="molecule type" value="Genomic_DNA"/>
</dbReference>
<dbReference type="Gene3D" id="3.40.50.1400">
    <property type="match status" value="1"/>
</dbReference>
<protein>
    <recommendedName>
        <fullName evidence="5">Sirohydrochlorin cobaltochelatase</fullName>
        <ecNumber evidence="5">4.99.1.3</ecNumber>
    </recommendedName>
    <alternativeName>
        <fullName evidence="5">CbiXS</fullName>
    </alternativeName>
</protein>
<keyword evidence="4 5" id="KW-0170">Cobalt</keyword>
<feature type="binding site" evidence="5">
    <location>
        <position position="9"/>
    </location>
    <ligand>
        <name>Co(2+)</name>
        <dbReference type="ChEBI" id="CHEBI:48828"/>
    </ligand>
</feature>
<keyword evidence="3 5" id="KW-0456">Lyase</keyword>
<dbReference type="InterPro" id="IPR023652">
    <property type="entry name" value="SiroHydchlorin_Cochelatase"/>
</dbReference>
<comment type="catalytic activity">
    <reaction evidence="5">
        <text>Co-sirohydrochlorin + 2 H(+) = sirohydrochlorin + Co(2+)</text>
        <dbReference type="Rhea" id="RHEA:15893"/>
        <dbReference type="ChEBI" id="CHEBI:15378"/>
        <dbReference type="ChEBI" id="CHEBI:48828"/>
        <dbReference type="ChEBI" id="CHEBI:58351"/>
        <dbReference type="ChEBI" id="CHEBI:60049"/>
        <dbReference type="EC" id="4.99.1.3"/>
    </reaction>
</comment>
<comment type="caution">
    <text evidence="5">Lacks conserved residue(s) required for the propagation of feature annotation.</text>
</comment>
<evidence type="ECO:0000256" key="3">
    <source>
        <dbReference type="ARBA" id="ARBA00023239"/>
    </source>
</evidence>
<comment type="function">
    <text evidence="5">Catalyzes the insertion of Co(2+) into sirohydrochlorin as part of the anaerobic pathway to cobalamin biosynthesis.</text>
</comment>
<dbReference type="RefSeq" id="WP_338600953.1">
    <property type="nucleotide sequence ID" value="NZ_CP146016.1"/>
</dbReference>
<evidence type="ECO:0000313" key="6">
    <source>
        <dbReference type="EMBL" id="WWQ60338.1"/>
    </source>
</evidence>
<dbReference type="GO" id="GO:0019251">
    <property type="term" value="P:anaerobic cobalamin biosynthetic process"/>
    <property type="evidence" value="ECO:0007669"/>
    <property type="project" value="UniProtKB-UniRule"/>
</dbReference>
<comment type="subunit">
    <text evidence="5">Homotetramer; dimer of dimers.</text>
</comment>
<organism evidence="6 7">
    <name type="scientific">Sulfolobus tengchongensis</name>
    <dbReference type="NCBI Taxonomy" id="207809"/>
    <lineage>
        <taxon>Archaea</taxon>
        <taxon>Thermoproteota</taxon>
        <taxon>Thermoprotei</taxon>
        <taxon>Sulfolobales</taxon>
        <taxon>Sulfolobaceae</taxon>
        <taxon>Sulfolobus</taxon>
    </lineage>
</organism>
<dbReference type="SUPFAM" id="SSF53800">
    <property type="entry name" value="Chelatase"/>
    <property type="match status" value="1"/>
</dbReference>
<comment type="pathway">
    <text evidence="5">Cofactor biosynthesis; adenosylcobalamin biosynthesis; cob(II)yrinate a,c-diamide from sirohydrochlorin (anaerobic route): step 1/10.</text>
</comment>
<dbReference type="InterPro" id="IPR050963">
    <property type="entry name" value="Sirohydro_Cobaltochel/CbiX"/>
</dbReference>
<dbReference type="AlphaFoldDB" id="A0AAX4KZN2"/>
<dbReference type="CDD" id="cd03416">
    <property type="entry name" value="CbiX_SirB_N"/>
    <property type="match status" value="1"/>
</dbReference>
<evidence type="ECO:0000313" key="7">
    <source>
        <dbReference type="Proteomes" id="UP001432202"/>
    </source>
</evidence>
<gene>
    <name evidence="5" type="primary">cbiX</name>
    <name evidence="6" type="ORF">V6M85_12990</name>
</gene>
<keyword evidence="7" id="KW-1185">Reference proteome</keyword>
<dbReference type="Pfam" id="PF01903">
    <property type="entry name" value="CbiX"/>
    <property type="match status" value="1"/>
</dbReference>
<proteinExistence type="inferred from homology"/>
<reference evidence="6 7" key="1">
    <citation type="submission" date="2024-02" db="EMBL/GenBank/DDBJ databases">
        <title>STSV induces naive adaptation in Sulfolobus.</title>
        <authorList>
            <person name="Xiang X."/>
            <person name="Song M."/>
        </authorList>
    </citation>
    <scope>NUCLEOTIDE SEQUENCE [LARGE SCALE GENOMIC DNA]</scope>
    <source>
        <strain evidence="6 7">RT2</strain>
    </source>
</reference>
<accession>A0AAX4KZN2</accession>
<evidence type="ECO:0000256" key="2">
    <source>
        <dbReference type="ARBA" id="ARBA00022723"/>
    </source>
</evidence>
<dbReference type="PANTHER" id="PTHR33542:SF3">
    <property type="entry name" value="SIROHYDROCHLORIN FERROCHELATASE, CHLOROPLASTIC"/>
    <property type="match status" value="1"/>
</dbReference>
<dbReference type="InterPro" id="IPR002762">
    <property type="entry name" value="CbiX-like"/>
</dbReference>
<sequence>MLGVLLVLHGSKIPEWKNVGIKYAEYLSKHFDLVEFGFLEFNTPTLSEALNNLLNKGADKIIVVPLLFATGTHFKRDIPKLLGIKEDSKKIRYLNREIEIIIADPLGFDEKIGEVLVKRVHDAYNKNT</sequence>
<feature type="binding site" evidence="5">
    <location>
        <position position="73"/>
    </location>
    <ligand>
        <name>Co(2+)</name>
        <dbReference type="ChEBI" id="CHEBI:48828"/>
    </ligand>
</feature>
<dbReference type="HAMAP" id="MF_00785">
    <property type="entry name" value="CbiX"/>
    <property type="match status" value="1"/>
</dbReference>
<feature type="binding site" evidence="5">
    <location>
        <begin position="68"/>
        <end position="73"/>
    </location>
    <ligand>
        <name>substrate</name>
    </ligand>
</feature>
<evidence type="ECO:0000256" key="1">
    <source>
        <dbReference type="ARBA" id="ARBA00022573"/>
    </source>
</evidence>